<dbReference type="Gene3D" id="3.50.50.60">
    <property type="entry name" value="FAD/NAD(P)-binding domain"/>
    <property type="match status" value="2"/>
</dbReference>
<evidence type="ECO:0000313" key="3">
    <source>
        <dbReference type="EMBL" id="PNH10702.1"/>
    </source>
</evidence>
<feature type="region of interest" description="Disordered" evidence="1">
    <location>
        <begin position="280"/>
        <end position="345"/>
    </location>
</feature>
<feature type="domain" description="FAD-binding" evidence="2">
    <location>
        <begin position="393"/>
        <end position="452"/>
    </location>
</feature>
<feature type="compositionally biased region" description="Low complexity" evidence="1">
    <location>
        <begin position="283"/>
        <end position="333"/>
    </location>
</feature>
<dbReference type="Pfam" id="PF13450">
    <property type="entry name" value="NAD_binding_8"/>
    <property type="match status" value="1"/>
</dbReference>
<reference evidence="3 4" key="1">
    <citation type="journal article" date="2017" name="Mol. Biol. Evol.">
        <title>The 4-celled Tetrabaena socialis nuclear genome reveals the essential components for genetic control of cell number at the origin of multicellularity in the volvocine lineage.</title>
        <authorList>
            <person name="Featherston J."/>
            <person name="Arakaki Y."/>
            <person name="Hanschen E.R."/>
            <person name="Ferris P.J."/>
            <person name="Michod R.E."/>
            <person name="Olson B.J.S.C."/>
            <person name="Nozaki H."/>
            <person name="Durand P.M."/>
        </authorList>
    </citation>
    <scope>NUCLEOTIDE SEQUENCE [LARGE SCALE GENOMIC DNA]</scope>
    <source>
        <strain evidence="3 4">NIES-571</strain>
    </source>
</reference>
<dbReference type="PANTHER" id="PTHR46496">
    <property type="match status" value="1"/>
</dbReference>
<evidence type="ECO:0000256" key="1">
    <source>
        <dbReference type="SAM" id="MobiDB-lite"/>
    </source>
</evidence>
<dbReference type="EMBL" id="PGGS01000049">
    <property type="protein sequence ID" value="PNH10702.1"/>
    <property type="molecule type" value="Genomic_DNA"/>
</dbReference>
<dbReference type="InterPro" id="IPR002938">
    <property type="entry name" value="FAD-bd"/>
</dbReference>
<dbReference type="OrthoDB" id="2017073at2759"/>
<dbReference type="GO" id="GO:0071949">
    <property type="term" value="F:FAD binding"/>
    <property type="evidence" value="ECO:0007669"/>
    <property type="project" value="InterPro"/>
</dbReference>
<name>A0A2J8ADX3_9CHLO</name>
<organism evidence="3 4">
    <name type="scientific">Tetrabaena socialis</name>
    <dbReference type="NCBI Taxonomy" id="47790"/>
    <lineage>
        <taxon>Eukaryota</taxon>
        <taxon>Viridiplantae</taxon>
        <taxon>Chlorophyta</taxon>
        <taxon>core chlorophytes</taxon>
        <taxon>Chlorophyceae</taxon>
        <taxon>CS clade</taxon>
        <taxon>Chlamydomonadales</taxon>
        <taxon>Tetrabaenaceae</taxon>
        <taxon>Tetrabaena</taxon>
    </lineage>
</organism>
<dbReference type="InterPro" id="IPR036188">
    <property type="entry name" value="FAD/NAD-bd_sf"/>
</dbReference>
<accession>A0A2J8ADX3</accession>
<comment type="caution">
    <text evidence="3">The sequence shown here is derived from an EMBL/GenBank/DDBJ whole genome shotgun (WGS) entry which is preliminary data.</text>
</comment>
<protein>
    <submittedName>
        <fullName evidence="3">Zeaxanthin epoxidase, chloroplastic</fullName>
    </submittedName>
</protein>
<feature type="compositionally biased region" description="Gly residues" evidence="1">
    <location>
        <begin position="539"/>
        <end position="556"/>
    </location>
</feature>
<evidence type="ECO:0000313" key="4">
    <source>
        <dbReference type="Proteomes" id="UP000236333"/>
    </source>
</evidence>
<dbReference type="Pfam" id="PF01494">
    <property type="entry name" value="FAD_binding_3"/>
    <property type="match status" value="1"/>
</dbReference>
<dbReference type="PANTHER" id="PTHR46496:SF4">
    <property type="entry name" value="ZEAXANTHIN EPOXIDASE"/>
    <property type="match status" value="1"/>
</dbReference>
<dbReference type="Proteomes" id="UP000236333">
    <property type="component" value="Unassembled WGS sequence"/>
</dbReference>
<feature type="compositionally biased region" description="Low complexity" evidence="1">
    <location>
        <begin position="528"/>
        <end position="538"/>
    </location>
</feature>
<feature type="non-terminal residue" evidence="3">
    <location>
        <position position="1"/>
    </location>
</feature>
<dbReference type="AlphaFoldDB" id="A0A2J8ADX3"/>
<dbReference type="SUPFAM" id="SSF51905">
    <property type="entry name" value="FAD/NAD(P)-binding domain"/>
    <property type="match status" value="1"/>
</dbReference>
<dbReference type="PRINTS" id="PR00420">
    <property type="entry name" value="RNGMNOXGNASE"/>
</dbReference>
<feature type="region of interest" description="Disordered" evidence="1">
    <location>
        <begin position="500"/>
        <end position="556"/>
    </location>
</feature>
<proteinExistence type="predicted"/>
<sequence>FSFEVGFASMAPREVDIAIVGGGLGGLALAAGLRRRGLDAHVFEAAPVLRHETSTMICMGPNAFAALEDLHPGLPDEMRRRGVQTTQVIHRYLPPNSEPTTIDQDSSRLRLITIRWGQAQEALADLVPPEVVHCGHAATGYEEVWAEEGEAESSGGLACAQRPAHASRAIVHFRDQPSVRARLVVGADGVFSAIRAAMFPQDPGPRYLGHMNWNCLLHNPGGNTVVEAHKPGQITLTMNGAPGGAAQQQELESSLIVFVVDAGGGYTFWQVRMQYDEPTFTTAQQQQHHQQQQQHHQQQGQHHQQQEQQQEQQEQQQEQQQQGAEEAQAAAAASRRGRGGLGVPGSKARVVERLKAAGWDWLLPVVEATPEASIFERALYDRLPLGRWASPGGRVVLLGDAAHAMHPGPGQGARSAFEDAHQLTLALEALWPDVPAALERYQQARIARATRVQGVSAEGCGLRTIREAVCPPGLSPTEALERMRAFSAWFNQYPHNMAGDPESKWWKPQQQQGEGSSGSGSGDGIREAGLVVAAAASVDGGGGSSGGGSGLAVGGR</sequence>
<gene>
    <name evidence="3" type="ORF">TSOC_002550</name>
</gene>
<evidence type="ECO:0000259" key="2">
    <source>
        <dbReference type="Pfam" id="PF01494"/>
    </source>
</evidence>
<keyword evidence="4" id="KW-1185">Reference proteome</keyword>